<evidence type="ECO:0000313" key="3">
    <source>
        <dbReference type="Proteomes" id="UP000279236"/>
    </source>
</evidence>
<dbReference type="EMBL" id="RSCE01000015">
    <property type="protein sequence ID" value="RSH77694.1"/>
    <property type="molecule type" value="Genomic_DNA"/>
</dbReference>
<comment type="caution">
    <text evidence="2">The sequence shown here is derived from an EMBL/GenBank/DDBJ whole genome shotgun (WGS) entry which is preliminary data.</text>
</comment>
<sequence length="98" mass="10690">MAGAQDLSEEEASTYATRGLLLAKGVIQSPPSDEEEQKEVPGDTSQHKDVSSSPAVSKKRSREDEITRLTKKANALLQEINNLKHGDPDDLVDLTEDD</sequence>
<proteinExistence type="predicted"/>
<dbReference type="AlphaFoldDB" id="A0A427XG54"/>
<accession>A0A427XG54</accession>
<keyword evidence="3" id="KW-1185">Reference proteome</keyword>
<name>A0A427XG54_9TREE</name>
<feature type="region of interest" description="Disordered" evidence="1">
    <location>
        <begin position="23"/>
        <end position="66"/>
    </location>
</feature>
<reference evidence="2 3" key="1">
    <citation type="submission" date="2018-11" db="EMBL/GenBank/DDBJ databases">
        <title>Genome sequence of Apiotrichum porosum DSM 27194.</title>
        <authorList>
            <person name="Aliyu H."/>
            <person name="Gorte O."/>
            <person name="Ochsenreither K."/>
        </authorList>
    </citation>
    <scope>NUCLEOTIDE SEQUENCE [LARGE SCALE GENOMIC DNA]</scope>
    <source>
        <strain evidence="2 3">DSM 27194</strain>
    </source>
</reference>
<organism evidence="2 3">
    <name type="scientific">Apiotrichum porosum</name>
    <dbReference type="NCBI Taxonomy" id="105984"/>
    <lineage>
        <taxon>Eukaryota</taxon>
        <taxon>Fungi</taxon>
        <taxon>Dikarya</taxon>
        <taxon>Basidiomycota</taxon>
        <taxon>Agaricomycotina</taxon>
        <taxon>Tremellomycetes</taxon>
        <taxon>Trichosporonales</taxon>
        <taxon>Trichosporonaceae</taxon>
        <taxon>Apiotrichum</taxon>
    </lineage>
</organism>
<gene>
    <name evidence="2" type="ORF">EHS24_003261</name>
</gene>
<evidence type="ECO:0000256" key="1">
    <source>
        <dbReference type="SAM" id="MobiDB-lite"/>
    </source>
</evidence>
<dbReference type="RefSeq" id="XP_028472841.1">
    <property type="nucleotide sequence ID" value="XM_028618953.1"/>
</dbReference>
<protein>
    <submittedName>
        <fullName evidence="2">Uncharacterized protein</fullName>
    </submittedName>
</protein>
<dbReference type="GeneID" id="39587804"/>
<feature type="compositionally biased region" description="Basic and acidic residues" evidence="1">
    <location>
        <begin position="38"/>
        <end position="50"/>
    </location>
</feature>
<evidence type="ECO:0000313" key="2">
    <source>
        <dbReference type="EMBL" id="RSH77694.1"/>
    </source>
</evidence>
<dbReference type="Proteomes" id="UP000279236">
    <property type="component" value="Unassembled WGS sequence"/>
</dbReference>